<keyword evidence="1" id="KW-0732">Signal</keyword>
<dbReference type="OrthoDB" id="188379at2759"/>
<evidence type="ECO:0000313" key="2">
    <source>
        <dbReference type="EMBL" id="GMI47883.1"/>
    </source>
</evidence>
<dbReference type="AlphaFoldDB" id="A0A9W7GPS6"/>
<gene>
    <name evidence="2" type="ORF">TrCOL_g4165</name>
</gene>
<reference evidence="3" key="1">
    <citation type="journal article" date="2023" name="Commun. Biol.">
        <title>Genome analysis of Parmales, the sister group of diatoms, reveals the evolutionary specialization of diatoms from phago-mixotrophs to photoautotrophs.</title>
        <authorList>
            <person name="Ban H."/>
            <person name="Sato S."/>
            <person name="Yoshikawa S."/>
            <person name="Yamada K."/>
            <person name="Nakamura Y."/>
            <person name="Ichinomiya M."/>
            <person name="Sato N."/>
            <person name="Blanc-Mathieu R."/>
            <person name="Endo H."/>
            <person name="Kuwata A."/>
            <person name="Ogata H."/>
        </authorList>
    </citation>
    <scope>NUCLEOTIDE SEQUENCE [LARGE SCALE GENOMIC DNA]</scope>
</reference>
<protein>
    <recommendedName>
        <fullName evidence="4">Peptidase C1A papain C-terminal domain-containing protein</fullName>
    </recommendedName>
</protein>
<keyword evidence="3" id="KW-1185">Reference proteome</keyword>
<dbReference type="EMBL" id="BRYA01000364">
    <property type="protein sequence ID" value="GMI47883.1"/>
    <property type="molecule type" value="Genomic_DNA"/>
</dbReference>
<organism evidence="2 3">
    <name type="scientific">Triparma columacea</name>
    <dbReference type="NCBI Taxonomy" id="722753"/>
    <lineage>
        <taxon>Eukaryota</taxon>
        <taxon>Sar</taxon>
        <taxon>Stramenopiles</taxon>
        <taxon>Ochrophyta</taxon>
        <taxon>Bolidophyceae</taxon>
        <taxon>Parmales</taxon>
        <taxon>Triparmaceae</taxon>
        <taxon>Triparma</taxon>
    </lineage>
</organism>
<name>A0A9W7GPS6_9STRA</name>
<dbReference type="Proteomes" id="UP001165065">
    <property type="component" value="Unassembled WGS sequence"/>
</dbReference>
<sequence length="363" mass="39550">MKLSYVLPCLVSAALAITSPDDPLCVYPGTCSPPSSSDYPYVGGRTELVPRSQWVESGGFCGALSIQSIAMTYGAYISQDIVRKHAPEQSGSHGDETLGYEISTENILPALEALSLTYDSWDSSSTALPQGNAYLQWMKKQLVRGAGIVQFVLCAGDEHYIPQDDGTALYFDHIEPFFKIYSKHPLTDEAIYDDDIVVHGSDYGPDGQDNLGYFRTFASILDDTNMKGNCADAGTEWKQNEMFPCINSNITYGTAITGLDGLGFDPIMSVPTALLVNSTSEPDIREGNDPAIFQATLLIGVDSGLASGTYLVSRFDGVDEFREGKRSAVYEVEVEEARAQPLEWVDSVTFLSSSAVYYTVEKN</sequence>
<feature type="signal peptide" evidence="1">
    <location>
        <begin position="1"/>
        <end position="16"/>
    </location>
</feature>
<evidence type="ECO:0000256" key="1">
    <source>
        <dbReference type="SAM" id="SignalP"/>
    </source>
</evidence>
<evidence type="ECO:0000313" key="3">
    <source>
        <dbReference type="Proteomes" id="UP001165065"/>
    </source>
</evidence>
<accession>A0A9W7GPS6</accession>
<feature type="chain" id="PRO_5040770443" description="Peptidase C1A papain C-terminal domain-containing protein" evidence="1">
    <location>
        <begin position="17"/>
        <end position="363"/>
    </location>
</feature>
<proteinExistence type="predicted"/>
<comment type="caution">
    <text evidence="2">The sequence shown here is derived from an EMBL/GenBank/DDBJ whole genome shotgun (WGS) entry which is preliminary data.</text>
</comment>
<evidence type="ECO:0008006" key="4">
    <source>
        <dbReference type="Google" id="ProtNLM"/>
    </source>
</evidence>